<proteinExistence type="predicted"/>
<dbReference type="PROSITE" id="PS51670">
    <property type="entry name" value="SHKT"/>
    <property type="match status" value="5"/>
</dbReference>
<dbReference type="SMART" id="SM00254">
    <property type="entry name" value="ShKT"/>
    <property type="match status" value="6"/>
</dbReference>
<dbReference type="AlphaFoldDB" id="A0A0R3RGJ9"/>
<feature type="compositionally biased region" description="Low complexity" evidence="2">
    <location>
        <begin position="257"/>
        <end position="267"/>
    </location>
</feature>
<evidence type="ECO:0000256" key="1">
    <source>
        <dbReference type="PROSITE-ProRule" id="PRU01005"/>
    </source>
</evidence>
<feature type="compositionally biased region" description="Polar residues" evidence="2">
    <location>
        <begin position="442"/>
        <end position="467"/>
    </location>
</feature>
<dbReference type="PANTHER" id="PTHR21724:SF109">
    <property type="entry name" value="SHKT DOMAIN-CONTAINING PROTEIN"/>
    <property type="match status" value="1"/>
</dbReference>
<name>A0A0R3RGJ9_9BILA</name>
<feature type="region of interest" description="Disordered" evidence="2">
    <location>
        <begin position="68"/>
        <end position="90"/>
    </location>
</feature>
<feature type="region of interest" description="Disordered" evidence="2">
    <location>
        <begin position="326"/>
        <end position="354"/>
    </location>
</feature>
<dbReference type="PANTHER" id="PTHR21724">
    <property type="entry name" value="SHKT DOMAIN-CONTAINING PROTEIN"/>
    <property type="match status" value="1"/>
</dbReference>
<evidence type="ECO:0000313" key="4">
    <source>
        <dbReference type="Proteomes" id="UP000050640"/>
    </source>
</evidence>
<feature type="compositionally biased region" description="Polar residues" evidence="2">
    <location>
        <begin position="496"/>
        <end position="505"/>
    </location>
</feature>
<accession>A0A0R3RGJ9</accession>
<dbReference type="InterPro" id="IPR003582">
    <property type="entry name" value="ShKT_dom"/>
</dbReference>
<feature type="compositionally biased region" description="Low complexity" evidence="2">
    <location>
        <begin position="68"/>
        <end position="89"/>
    </location>
</feature>
<protein>
    <submittedName>
        <fullName evidence="5">ShKT domain-containing protein</fullName>
    </submittedName>
</protein>
<feature type="domain" description="ShKT" evidence="3">
    <location>
        <begin position="295"/>
        <end position="325"/>
    </location>
</feature>
<feature type="domain" description="ShKT" evidence="3">
    <location>
        <begin position="188"/>
        <end position="218"/>
    </location>
</feature>
<organism evidence="4 5">
    <name type="scientific">Elaeophora elaphi</name>
    <dbReference type="NCBI Taxonomy" id="1147741"/>
    <lineage>
        <taxon>Eukaryota</taxon>
        <taxon>Metazoa</taxon>
        <taxon>Ecdysozoa</taxon>
        <taxon>Nematoda</taxon>
        <taxon>Chromadorea</taxon>
        <taxon>Rhabditida</taxon>
        <taxon>Spirurina</taxon>
        <taxon>Spiruromorpha</taxon>
        <taxon>Filarioidea</taxon>
        <taxon>Onchocercidae</taxon>
        <taxon>Elaeophora</taxon>
    </lineage>
</organism>
<evidence type="ECO:0000259" key="3">
    <source>
        <dbReference type="PROSITE" id="PS51670"/>
    </source>
</evidence>
<dbReference type="WBParaSite" id="EEL_0000053601-mRNA-1">
    <property type="protein sequence ID" value="EEL_0000053601-mRNA-1"/>
    <property type="gene ID" value="EEL_0000053601"/>
</dbReference>
<evidence type="ECO:0000256" key="2">
    <source>
        <dbReference type="SAM" id="MobiDB-lite"/>
    </source>
</evidence>
<evidence type="ECO:0000313" key="5">
    <source>
        <dbReference type="WBParaSite" id="EEL_0000053601-mRNA-1"/>
    </source>
</evidence>
<feature type="region of interest" description="Disordered" evidence="2">
    <location>
        <begin position="253"/>
        <end position="285"/>
    </location>
</feature>
<reference evidence="5" key="1">
    <citation type="submission" date="2017-02" db="UniProtKB">
        <authorList>
            <consortium name="WormBaseParasite"/>
        </authorList>
    </citation>
    <scope>IDENTIFICATION</scope>
</reference>
<comment type="caution">
    <text evidence="1">Lacks conserved residue(s) required for the propagation of feature annotation.</text>
</comment>
<feature type="compositionally biased region" description="Low complexity" evidence="2">
    <location>
        <begin position="477"/>
        <end position="495"/>
    </location>
</feature>
<feature type="domain" description="ShKT" evidence="3">
    <location>
        <begin position="385"/>
        <end position="415"/>
    </location>
</feature>
<feature type="domain" description="ShKT" evidence="3">
    <location>
        <begin position="100"/>
        <end position="130"/>
    </location>
</feature>
<feature type="domain" description="ShKT" evidence="3">
    <location>
        <begin position="31"/>
        <end position="61"/>
    </location>
</feature>
<dbReference type="Proteomes" id="UP000050640">
    <property type="component" value="Unplaced"/>
</dbReference>
<dbReference type="Pfam" id="PF01549">
    <property type="entry name" value="ShK"/>
    <property type="match status" value="5"/>
</dbReference>
<keyword evidence="4" id="KW-1185">Reference proteome</keyword>
<feature type="region of interest" description="Disordered" evidence="2">
    <location>
        <begin position="436"/>
        <end position="521"/>
    </location>
</feature>
<sequence length="551" mass="59819">MGFVAPVLQIPNLKIPLRVLNYNSANRSSLCYDKDPDCSNEVCQKYPYTAKERCPKFCGLCHESPPSKSSSSGHLSSKSTSSHHQSSTLIEKESRSSILCVDKNSDCTMEFCRNYPFTAKERCAKTCGHCFSDSSSSSSTATGHHTFNSGSIVSGHHHSGIGIDRSSGGALSSLSPKRGNSPISGGLCFDRKFDCKRETCRDFPFTAREECAKTCGFCSADANAASISSMSSSMSSDADFGTLSPSRHASIRTNQRSSIAGSSGISHHPAKHDGFGTTDNNPSSLSLSKDKELECVDLNSDCNQKICKDYPFTAKERCAKTCGFCRKQSSGSGSRHSSLTDRIPARSRTSESNRSGSSLRVVDFHVYQICFRINFFKNSGSIGDCRDEDSQCSERSCLEHPNKARTRCAKTCGFCGEKSSHGSIIDLKSPSVDSLDDGSVITLDSDNTGRSSVRSTATSGQRPSTTGSGDGISAQNSQRSSISSRTDSSRKSSLSTHLQLPTTNKPYLGAQRRYPGRTGPCTDENDYCEKTDCYKYPRFAQRYCEKTCNYC</sequence>